<evidence type="ECO:0000256" key="1">
    <source>
        <dbReference type="ARBA" id="ARBA00006484"/>
    </source>
</evidence>
<dbReference type="HOGENOM" id="CLU_010194_44_4_1"/>
<dbReference type="Gene3D" id="3.40.50.720">
    <property type="entry name" value="NAD(P)-binding Rossmann-like Domain"/>
    <property type="match status" value="1"/>
</dbReference>
<dbReference type="OrthoDB" id="542013at2759"/>
<keyword evidence="2" id="KW-0521">NADP</keyword>
<dbReference type="PANTHER" id="PTHR24320">
    <property type="entry name" value="RETINOL DEHYDROGENASE"/>
    <property type="match status" value="1"/>
</dbReference>
<sequence>MTTEFNEAEGNESQIVVNAISQLLLGLLVLPKLRQSATQYNVSKLVELLFVRELATRTSASSKPGNVIVNIVNPGWVITNMTNGGERRKSFMGSLATKLLARKTEVSSRTVVHGAHGGLETHGQYLSDCKIGTVSAFVSSDEGAEVQTKLWLELSDILDKVEPGVMDIL</sequence>
<evidence type="ECO:0000256" key="2">
    <source>
        <dbReference type="ARBA" id="ARBA00022857"/>
    </source>
</evidence>
<dbReference type="SUPFAM" id="SSF51735">
    <property type="entry name" value="NAD(P)-binding Rossmann-fold domains"/>
    <property type="match status" value="1"/>
</dbReference>
<dbReference type="GeneID" id="8099271"/>
<proteinExistence type="inferred from homology"/>
<protein>
    <submittedName>
        <fullName evidence="4">Short-chain dehydrogenase, putative</fullName>
    </submittedName>
</protein>
<evidence type="ECO:0000313" key="4">
    <source>
        <dbReference type="EMBL" id="EED13996.1"/>
    </source>
</evidence>
<dbReference type="InterPro" id="IPR036291">
    <property type="entry name" value="NAD(P)-bd_dom_sf"/>
</dbReference>
<dbReference type="AlphaFoldDB" id="B8MNA7"/>
<keyword evidence="3" id="KW-0560">Oxidoreductase</keyword>
<dbReference type="VEuPathDB" id="FungiDB:TSTA_102260"/>
<comment type="similarity">
    <text evidence="1">Belongs to the short-chain dehydrogenases/reductases (SDR) family.</text>
</comment>
<dbReference type="Proteomes" id="UP000001745">
    <property type="component" value="Unassembled WGS sequence"/>
</dbReference>
<dbReference type="PANTHER" id="PTHR24320:SF252">
    <property type="entry name" value="DEHYDROGENASE_REDUCTASE FAMILY PROTEIN, PUTATIVE (AFU_ORTHOLOGUE AFUA_3G08550)-RELATED"/>
    <property type="match status" value="1"/>
</dbReference>
<dbReference type="STRING" id="441959.B8MNA7"/>
<evidence type="ECO:0000256" key="3">
    <source>
        <dbReference type="ARBA" id="ARBA00023002"/>
    </source>
</evidence>
<gene>
    <name evidence="4" type="ORF">TSTA_102260</name>
</gene>
<dbReference type="EMBL" id="EQ962658">
    <property type="protein sequence ID" value="EED13996.1"/>
    <property type="molecule type" value="Genomic_DNA"/>
</dbReference>
<name>B8MNA7_TALSN</name>
<dbReference type="GO" id="GO:0016491">
    <property type="term" value="F:oxidoreductase activity"/>
    <property type="evidence" value="ECO:0007669"/>
    <property type="project" value="UniProtKB-KW"/>
</dbReference>
<dbReference type="OMA" id="LRERTWP"/>
<reference evidence="5" key="1">
    <citation type="journal article" date="2015" name="Genome Announc.">
        <title>Genome sequence of the AIDS-associated pathogen Penicillium marneffei (ATCC18224) and its near taxonomic relative Talaromyces stipitatus (ATCC10500).</title>
        <authorList>
            <person name="Nierman W.C."/>
            <person name="Fedorova-Abrams N.D."/>
            <person name="Andrianopoulos A."/>
        </authorList>
    </citation>
    <scope>NUCLEOTIDE SEQUENCE [LARGE SCALE GENOMIC DNA]</scope>
    <source>
        <strain evidence="5">ATCC 10500 / CBS 375.48 / QM 6759 / NRRL 1006</strain>
    </source>
</reference>
<dbReference type="RefSeq" id="XP_002486234.1">
    <property type="nucleotide sequence ID" value="XM_002486189.1"/>
</dbReference>
<dbReference type="InParanoid" id="B8MNA7"/>
<dbReference type="PhylomeDB" id="B8MNA7"/>
<keyword evidence="5" id="KW-1185">Reference proteome</keyword>
<evidence type="ECO:0000313" key="5">
    <source>
        <dbReference type="Proteomes" id="UP000001745"/>
    </source>
</evidence>
<accession>B8MNA7</accession>
<organism evidence="4 5">
    <name type="scientific">Talaromyces stipitatus (strain ATCC 10500 / CBS 375.48 / QM 6759 / NRRL 1006)</name>
    <name type="common">Penicillium stipitatum</name>
    <dbReference type="NCBI Taxonomy" id="441959"/>
    <lineage>
        <taxon>Eukaryota</taxon>
        <taxon>Fungi</taxon>
        <taxon>Dikarya</taxon>
        <taxon>Ascomycota</taxon>
        <taxon>Pezizomycotina</taxon>
        <taxon>Eurotiomycetes</taxon>
        <taxon>Eurotiomycetidae</taxon>
        <taxon>Eurotiales</taxon>
        <taxon>Trichocomaceae</taxon>
        <taxon>Talaromyces</taxon>
        <taxon>Talaromyces sect. Talaromyces</taxon>
    </lineage>
</organism>
<dbReference type="eggNOG" id="ENOG502SZ3M">
    <property type="taxonomic scope" value="Eukaryota"/>
</dbReference>